<gene>
    <name evidence="2" type="ORF">SAMD00020551_0541</name>
</gene>
<dbReference type="STRING" id="1321606.SAMD00020551_0541"/>
<keyword evidence="1" id="KW-1133">Transmembrane helix</keyword>
<keyword evidence="1" id="KW-0812">Transmembrane</keyword>
<reference evidence="2 3" key="1">
    <citation type="submission" date="2013-06" db="EMBL/GenBank/DDBJ databases">
        <title>Whole genome shotgun sequence of Bacillus selenatarsenatis SF-1.</title>
        <authorList>
            <person name="Kuroda M."/>
            <person name="Sei K."/>
            <person name="Yamashita M."/>
            <person name="Ike M."/>
        </authorList>
    </citation>
    <scope>NUCLEOTIDE SEQUENCE [LARGE SCALE GENOMIC DNA]</scope>
    <source>
        <strain evidence="2 3">SF-1</strain>
    </source>
</reference>
<dbReference type="Proteomes" id="UP000031014">
    <property type="component" value="Unassembled WGS sequence"/>
</dbReference>
<evidence type="ECO:0000313" key="3">
    <source>
        <dbReference type="Proteomes" id="UP000031014"/>
    </source>
</evidence>
<evidence type="ECO:0000313" key="2">
    <source>
        <dbReference type="EMBL" id="GAM12408.1"/>
    </source>
</evidence>
<organism evidence="2 3">
    <name type="scientific">Mesobacillus selenatarsenatis (strain DSM 18680 / JCM 14380 / FERM P-15431 / SF-1)</name>
    <dbReference type="NCBI Taxonomy" id="1321606"/>
    <lineage>
        <taxon>Bacteria</taxon>
        <taxon>Bacillati</taxon>
        <taxon>Bacillota</taxon>
        <taxon>Bacilli</taxon>
        <taxon>Bacillales</taxon>
        <taxon>Bacillaceae</taxon>
        <taxon>Mesobacillus</taxon>
    </lineage>
</organism>
<sequence length="40" mass="4478">MVGGNPAEEMVLTLGTIIVILLSFLISQVFYLIELVKKKR</sequence>
<name>A0A0A8WXS5_MESS1</name>
<dbReference type="AlphaFoldDB" id="A0A0A8WXS5"/>
<feature type="transmembrane region" description="Helical" evidence="1">
    <location>
        <begin position="12"/>
        <end position="33"/>
    </location>
</feature>
<accession>A0A0A8WXS5</accession>
<proteinExistence type="predicted"/>
<evidence type="ECO:0000256" key="1">
    <source>
        <dbReference type="SAM" id="Phobius"/>
    </source>
</evidence>
<protein>
    <submittedName>
        <fullName evidence="2">Uncharacterized protein</fullName>
    </submittedName>
</protein>
<keyword evidence="1" id="KW-0472">Membrane</keyword>
<dbReference type="EMBL" id="BASE01000012">
    <property type="protein sequence ID" value="GAM12408.1"/>
    <property type="molecule type" value="Genomic_DNA"/>
</dbReference>
<comment type="caution">
    <text evidence="2">The sequence shown here is derived from an EMBL/GenBank/DDBJ whole genome shotgun (WGS) entry which is preliminary data.</text>
</comment>
<keyword evidence="3" id="KW-1185">Reference proteome</keyword>